<evidence type="ECO:0008006" key="7">
    <source>
        <dbReference type="Google" id="ProtNLM"/>
    </source>
</evidence>
<organism evidence="5 6">
    <name type="scientific">Pseudoxanthomonas broegbernensis</name>
    <dbReference type="NCBI Taxonomy" id="83619"/>
    <lineage>
        <taxon>Bacteria</taxon>
        <taxon>Pseudomonadati</taxon>
        <taxon>Pseudomonadota</taxon>
        <taxon>Gammaproteobacteria</taxon>
        <taxon>Lysobacterales</taxon>
        <taxon>Lysobacteraceae</taxon>
        <taxon>Pseudoxanthomonas</taxon>
    </lineage>
</organism>
<evidence type="ECO:0000256" key="1">
    <source>
        <dbReference type="ARBA" id="ARBA00022516"/>
    </source>
</evidence>
<dbReference type="PIRSF" id="PIRSF011489">
    <property type="entry name" value="DUF479"/>
    <property type="match status" value="1"/>
</dbReference>
<keyword evidence="4" id="KW-0276">Fatty acid metabolism</keyword>
<keyword evidence="3" id="KW-0443">Lipid metabolism</keyword>
<comment type="caution">
    <text evidence="5">The sequence shown here is derived from an EMBL/GenBank/DDBJ whole genome shotgun (WGS) entry which is preliminary data.</text>
</comment>
<evidence type="ECO:0000313" key="6">
    <source>
        <dbReference type="Proteomes" id="UP000462066"/>
    </source>
</evidence>
<dbReference type="AlphaFoldDB" id="A0A7V8GJZ3"/>
<dbReference type="InterPro" id="IPR007431">
    <property type="entry name" value="ACP_PD"/>
</dbReference>
<dbReference type="GO" id="GO:0006633">
    <property type="term" value="P:fatty acid biosynthetic process"/>
    <property type="evidence" value="ECO:0007669"/>
    <property type="project" value="UniProtKB-KW"/>
</dbReference>
<name>A0A7V8GJZ3_9GAMM</name>
<dbReference type="PANTHER" id="PTHR38764:SF1">
    <property type="entry name" value="ACYL CARRIER PROTEIN PHOSPHODIESTERASE"/>
    <property type="match status" value="1"/>
</dbReference>
<evidence type="ECO:0000313" key="5">
    <source>
        <dbReference type="EMBL" id="KAF1684640.1"/>
    </source>
</evidence>
<evidence type="ECO:0000256" key="4">
    <source>
        <dbReference type="ARBA" id="ARBA00023160"/>
    </source>
</evidence>
<dbReference type="GO" id="GO:0008770">
    <property type="term" value="F:[acyl-carrier-protein] phosphodiesterase activity"/>
    <property type="evidence" value="ECO:0007669"/>
    <property type="project" value="InterPro"/>
</dbReference>
<dbReference type="RefSeq" id="WP_162312279.1">
    <property type="nucleotide sequence ID" value="NZ_JACHGU010000001.1"/>
</dbReference>
<gene>
    <name evidence="5" type="ORF">B1992_14745</name>
</gene>
<dbReference type="Pfam" id="PF04336">
    <property type="entry name" value="ACP_PD"/>
    <property type="match status" value="1"/>
</dbReference>
<protein>
    <recommendedName>
        <fullName evidence="7">Acyl carrier protein phosphodiesterase</fullName>
    </recommendedName>
</protein>
<dbReference type="Proteomes" id="UP000462066">
    <property type="component" value="Unassembled WGS sequence"/>
</dbReference>
<reference evidence="5 6" key="1">
    <citation type="submission" date="2017-10" db="EMBL/GenBank/DDBJ databases">
        <title>Whole genome sequencing of Pseudoxanthomonas broegbernensis DSM 12573(T).</title>
        <authorList>
            <person name="Kumar S."/>
            <person name="Bansal K."/>
            <person name="Kaur A."/>
            <person name="Patil P."/>
            <person name="Sharma S."/>
            <person name="Patil P.B."/>
        </authorList>
    </citation>
    <scope>NUCLEOTIDE SEQUENCE [LARGE SCALE GENOMIC DNA]</scope>
    <source>
        <strain evidence="5 6">DSM 12573</strain>
    </source>
</reference>
<accession>A0A7V8GJZ3</accession>
<evidence type="ECO:0000256" key="3">
    <source>
        <dbReference type="ARBA" id="ARBA00023098"/>
    </source>
</evidence>
<keyword evidence="4" id="KW-0275">Fatty acid biosynthesis</keyword>
<dbReference type="PANTHER" id="PTHR38764">
    <property type="entry name" value="ACYL CARRIER PROTEIN PHOSPHODIESTERASE"/>
    <property type="match status" value="1"/>
</dbReference>
<keyword evidence="1" id="KW-0444">Lipid biosynthesis</keyword>
<proteinExistence type="predicted"/>
<keyword evidence="6" id="KW-1185">Reference proteome</keyword>
<sequence>MNYLAHLYLARQSHPAMLGALLGDFVFGRIALEDYAPQVRREIVIHRRVDRYTDTHPRVSAARALFPEGRRRYAGIVLDVYYDHCLARAWSRHSDQPLDAFTAPFYAYLLQRLDALPERLRRIAPLMAAHDWLGGYRERGNVDRAVARIAGRLSRNGERLVDGLHDLRRHEAEIAAGFEAFFPQLQAYVEQVRGALALPPGDGDVGDVLAGR</sequence>
<dbReference type="EMBL" id="MWIP01000026">
    <property type="protein sequence ID" value="KAF1684640.1"/>
    <property type="molecule type" value="Genomic_DNA"/>
</dbReference>
<keyword evidence="2" id="KW-0378">Hydrolase</keyword>
<evidence type="ECO:0000256" key="2">
    <source>
        <dbReference type="ARBA" id="ARBA00022801"/>
    </source>
</evidence>